<accession>A0A5S9MGB5</accession>
<reference evidence="1 2" key="1">
    <citation type="submission" date="2019-12" db="EMBL/GenBank/DDBJ databases">
        <title>Full genome sequence of a Bacillus safensis strain isolated from commercially available natto in Indonesia.</title>
        <authorList>
            <person name="Yoshida M."/>
            <person name="Uomi M."/>
            <person name="Waturangi D."/>
            <person name="Ekaputri J.J."/>
            <person name="Setiamarga D.H.E."/>
        </authorList>
    </citation>
    <scope>NUCLEOTIDE SEQUENCE [LARGE SCALE GENOMIC DNA]</scope>
    <source>
        <strain evidence="1 2">IDN1</strain>
    </source>
</reference>
<evidence type="ECO:0000313" key="2">
    <source>
        <dbReference type="Proteomes" id="UP000464658"/>
    </source>
</evidence>
<protein>
    <submittedName>
        <fullName evidence="1">Uncharacterized protein</fullName>
    </submittedName>
</protein>
<proteinExistence type="predicted"/>
<gene>
    <name evidence="1" type="ORF">BsIDN1_61450</name>
</gene>
<dbReference type="AlphaFoldDB" id="A0A5S9MGB5"/>
<dbReference type="Proteomes" id="UP000464658">
    <property type="component" value="Chromosome"/>
</dbReference>
<evidence type="ECO:0000313" key="1">
    <source>
        <dbReference type="EMBL" id="BBP92527.1"/>
    </source>
</evidence>
<name>A0A5S9MGB5_BACIA</name>
<sequence>MDDVYSFHTNPVTIFPGKPYVFWLRKKKGQEHLTAADFSAMYKSQLKEGEHLSIIESKGLSNSKSRLVSITTNIGEEISSAAFRLKPSWFSEHKSLLFKYPMDGTTQTKLISKIEEEPTPGKVLKAQIPSEKKEISQDIHKPVIEDMTVRKPVKPTESVEIKADVQDDQAVKPSSCAIERIEKIRLRKSCCKKDHNDRLFHHIIYSPELIGKEQLEYQLEASDGENEAKTLKKTIDVEQVSKAHGLRFNVEEEIRYQVYFH</sequence>
<dbReference type="EMBL" id="AP021906">
    <property type="protein sequence ID" value="BBP92527.1"/>
    <property type="molecule type" value="Genomic_DNA"/>
</dbReference>
<organism evidence="1 2">
    <name type="scientific">Bacillus safensis</name>
    <dbReference type="NCBI Taxonomy" id="561879"/>
    <lineage>
        <taxon>Bacteria</taxon>
        <taxon>Bacillati</taxon>
        <taxon>Bacillota</taxon>
        <taxon>Bacilli</taxon>
        <taxon>Bacillales</taxon>
        <taxon>Bacillaceae</taxon>
        <taxon>Bacillus</taxon>
    </lineage>
</organism>